<dbReference type="AlphaFoldDB" id="U2FUE9"/>
<dbReference type="InterPro" id="IPR042099">
    <property type="entry name" value="ANL_N_sf"/>
</dbReference>
<dbReference type="InterPro" id="IPR025110">
    <property type="entry name" value="AMP-bd_C"/>
</dbReference>
<dbReference type="EC" id="6.2.1.12" evidence="3"/>
<sequence length="520" mass="56314">MSSYAPTTAIDEFGTLPGRVHEHASARPDAVTLIDAENSVTYGELDGLVDRAVAALQRDGFTPGDVVALCAANSIDYVVVMLAALRAGGSFAPLAPSSTAEALGLMLDNSGARFAFVDDYGRNAQPALAERVQIQPVGINSETAYTPFSRWLADESAVPEPIEPDPDTIFNIIYSSGTTGAPKGIVHTNRLRWPQIAGGVVKLYDESSVTLVSTPLYSNTTLVSFMPALAAGGTLVLMPKFDAARFLALAEQHRVTHAMLVPVQYRRLLDHPDFDRTDLSSFQVKCCTSSPFGAELKAEVLERWPGGLLEFYGMTEGGGSCMLVADEHPDKLHTVGQPMPGHELRIINEQGVEIERTRVGEIVGHSGFIMRGYHGDAERTRATEWYEPDTGARFIRTGDIGYFDEDGFLSIVGRAKETIISGGFNIFPSDIEAVLRENEALADVAVFGVESAQWGETPVAFVTLAAGANMDAETIKAWANERLGKFQRLNDTRVVDAIPRNAIGKVSRKDLRNLYDGNTE</sequence>
<reference evidence="3 4" key="2">
    <citation type="journal article" date="2013" name="PLoS ONE">
        <title>INDIGO - INtegrated Data Warehouse of MIcrobial GenOmes with Examples from the Red Sea Extremophiles.</title>
        <authorList>
            <person name="Alam I."/>
            <person name="Antunes A."/>
            <person name="Kamau A.A."/>
            <person name="Ba Alawi W."/>
            <person name="Kalkatawi M."/>
            <person name="Stingl U."/>
            <person name="Bajic V.B."/>
        </authorList>
    </citation>
    <scope>NUCLEOTIDE SEQUENCE [LARGE SCALE GENOMIC DNA]</scope>
    <source>
        <strain evidence="3 4">E1L3A</strain>
    </source>
</reference>
<feature type="domain" description="AMP-dependent synthetase/ligase" evidence="1">
    <location>
        <begin position="21"/>
        <end position="374"/>
    </location>
</feature>
<dbReference type="RefSeq" id="WP_006915326.1">
    <property type="nucleotide sequence ID" value="NZ_AFNV02000025.1"/>
</dbReference>
<evidence type="ECO:0000313" key="3">
    <source>
        <dbReference type="EMBL" id="ERJ17988.1"/>
    </source>
</evidence>
<dbReference type="Pfam" id="PF00501">
    <property type="entry name" value="AMP-binding"/>
    <property type="match status" value="1"/>
</dbReference>
<dbReference type="Proteomes" id="UP000006242">
    <property type="component" value="Unassembled WGS sequence"/>
</dbReference>
<dbReference type="SUPFAM" id="SSF56801">
    <property type="entry name" value="Acetyl-CoA synthetase-like"/>
    <property type="match status" value="1"/>
</dbReference>
<evidence type="ECO:0000259" key="1">
    <source>
        <dbReference type="Pfam" id="PF00501"/>
    </source>
</evidence>
<dbReference type="OrthoDB" id="9803968at2"/>
<reference evidence="3 4" key="1">
    <citation type="journal article" date="2011" name="J. Bacteriol.">
        <title>Genome sequence of Salinisphaera shabanensis, a gammaproteobacterium from the harsh, variable environment of the brine-seawater interface of the Shaban Deep in the Red Sea.</title>
        <authorList>
            <person name="Antunes A."/>
            <person name="Alam I."/>
            <person name="Bajic V.B."/>
            <person name="Stingl U."/>
        </authorList>
    </citation>
    <scope>NUCLEOTIDE SEQUENCE [LARGE SCALE GENOMIC DNA]</scope>
    <source>
        <strain evidence="3 4">E1L3A</strain>
    </source>
</reference>
<comment type="caution">
    <text evidence="3">The sequence shown here is derived from an EMBL/GenBank/DDBJ whole genome shotgun (WGS) entry which is preliminary data.</text>
</comment>
<name>U2FUE9_9GAMM</name>
<accession>U2FUE9</accession>
<gene>
    <name evidence="3" type="ORF">SSPSH_003207</name>
</gene>
<keyword evidence="4" id="KW-1185">Reference proteome</keyword>
<proteinExistence type="predicted"/>
<feature type="domain" description="AMP-binding enzyme C-terminal" evidence="2">
    <location>
        <begin position="431"/>
        <end position="505"/>
    </location>
</feature>
<dbReference type="InterPro" id="IPR000873">
    <property type="entry name" value="AMP-dep_synth/lig_dom"/>
</dbReference>
<protein>
    <submittedName>
        <fullName evidence="3">4-coumarate--CoA ligase protein</fullName>
        <ecNumber evidence="3">6.2.1.12</ecNumber>
    </submittedName>
</protein>
<dbReference type="Gene3D" id="3.30.300.30">
    <property type="match status" value="1"/>
</dbReference>
<dbReference type="Pfam" id="PF13193">
    <property type="entry name" value="AMP-binding_C"/>
    <property type="match status" value="1"/>
</dbReference>
<dbReference type="EMBL" id="AFNV02000025">
    <property type="protein sequence ID" value="ERJ17988.1"/>
    <property type="molecule type" value="Genomic_DNA"/>
</dbReference>
<dbReference type="GO" id="GO:0016207">
    <property type="term" value="F:4-coumarate-CoA ligase activity"/>
    <property type="evidence" value="ECO:0007669"/>
    <property type="project" value="UniProtKB-EC"/>
</dbReference>
<dbReference type="PROSITE" id="PS00455">
    <property type="entry name" value="AMP_BINDING"/>
    <property type="match status" value="1"/>
</dbReference>
<keyword evidence="3" id="KW-0436">Ligase</keyword>
<dbReference type="PANTHER" id="PTHR24096">
    <property type="entry name" value="LONG-CHAIN-FATTY-ACID--COA LIGASE"/>
    <property type="match status" value="1"/>
</dbReference>
<dbReference type="Gene3D" id="3.40.50.12780">
    <property type="entry name" value="N-terminal domain of ligase-like"/>
    <property type="match status" value="1"/>
</dbReference>
<dbReference type="eggNOG" id="COG0318">
    <property type="taxonomic scope" value="Bacteria"/>
</dbReference>
<dbReference type="InterPro" id="IPR045851">
    <property type="entry name" value="AMP-bd_C_sf"/>
</dbReference>
<evidence type="ECO:0000313" key="4">
    <source>
        <dbReference type="Proteomes" id="UP000006242"/>
    </source>
</evidence>
<dbReference type="STRING" id="1033802.SSPSH_003207"/>
<evidence type="ECO:0000259" key="2">
    <source>
        <dbReference type="Pfam" id="PF13193"/>
    </source>
</evidence>
<organism evidence="3 4">
    <name type="scientific">Salinisphaera shabanensis E1L3A</name>
    <dbReference type="NCBI Taxonomy" id="1033802"/>
    <lineage>
        <taxon>Bacteria</taxon>
        <taxon>Pseudomonadati</taxon>
        <taxon>Pseudomonadota</taxon>
        <taxon>Gammaproteobacteria</taxon>
        <taxon>Salinisphaerales</taxon>
        <taxon>Salinisphaeraceae</taxon>
        <taxon>Salinisphaera</taxon>
    </lineage>
</organism>
<dbReference type="InterPro" id="IPR020845">
    <property type="entry name" value="AMP-binding_CS"/>
</dbReference>